<dbReference type="EMBL" id="ML995486">
    <property type="protein sequence ID" value="KAF2141536.1"/>
    <property type="molecule type" value="Genomic_DNA"/>
</dbReference>
<evidence type="ECO:0000313" key="3">
    <source>
        <dbReference type="EMBL" id="KAF2141536.1"/>
    </source>
</evidence>
<dbReference type="PANTHER" id="PTHR37543:SF1">
    <property type="entry name" value="CCCH ZINC FINGER DNA BINDING PROTEIN (AFU_ORTHOLOGUE AFUA_5G12760)"/>
    <property type="match status" value="1"/>
</dbReference>
<dbReference type="AlphaFoldDB" id="A0A6A6BBW9"/>
<reference evidence="3" key="1">
    <citation type="journal article" date="2020" name="Stud. Mycol.">
        <title>101 Dothideomycetes genomes: a test case for predicting lifestyles and emergence of pathogens.</title>
        <authorList>
            <person name="Haridas S."/>
            <person name="Albert R."/>
            <person name="Binder M."/>
            <person name="Bloem J."/>
            <person name="Labutti K."/>
            <person name="Salamov A."/>
            <person name="Andreopoulos B."/>
            <person name="Baker S."/>
            <person name="Barry K."/>
            <person name="Bills G."/>
            <person name="Bluhm B."/>
            <person name="Cannon C."/>
            <person name="Castanera R."/>
            <person name="Culley D."/>
            <person name="Daum C."/>
            <person name="Ezra D."/>
            <person name="Gonzalez J."/>
            <person name="Henrissat B."/>
            <person name="Kuo A."/>
            <person name="Liang C."/>
            <person name="Lipzen A."/>
            <person name="Lutzoni F."/>
            <person name="Magnuson J."/>
            <person name="Mondo S."/>
            <person name="Nolan M."/>
            <person name="Ohm R."/>
            <person name="Pangilinan J."/>
            <person name="Park H.-J."/>
            <person name="Ramirez L."/>
            <person name="Alfaro M."/>
            <person name="Sun H."/>
            <person name="Tritt A."/>
            <person name="Yoshinaga Y."/>
            <person name="Zwiers L.-H."/>
            <person name="Turgeon B."/>
            <person name="Goodwin S."/>
            <person name="Spatafora J."/>
            <person name="Crous P."/>
            <person name="Grigoriev I."/>
        </authorList>
    </citation>
    <scope>NUCLEOTIDE SEQUENCE</scope>
    <source>
        <strain evidence="3">CBS 121167</strain>
    </source>
</reference>
<evidence type="ECO:0000256" key="1">
    <source>
        <dbReference type="SAM" id="Coils"/>
    </source>
</evidence>
<evidence type="ECO:0000259" key="2">
    <source>
        <dbReference type="Pfam" id="PF25540"/>
    </source>
</evidence>
<dbReference type="Pfam" id="PF25540">
    <property type="entry name" value="DUF7923"/>
    <property type="match status" value="1"/>
</dbReference>
<feature type="coiled-coil region" evidence="1">
    <location>
        <begin position="41"/>
        <end position="103"/>
    </location>
</feature>
<dbReference type="RefSeq" id="XP_033397249.1">
    <property type="nucleotide sequence ID" value="XM_033542102.1"/>
</dbReference>
<dbReference type="GeneID" id="54299599"/>
<dbReference type="InterPro" id="IPR057683">
    <property type="entry name" value="DUF7923"/>
</dbReference>
<keyword evidence="1" id="KW-0175">Coiled coil</keyword>
<name>A0A6A6BBW9_9PEZI</name>
<gene>
    <name evidence="3" type="ORF">K452DRAFT_298251</name>
</gene>
<proteinExistence type="predicted"/>
<evidence type="ECO:0000313" key="4">
    <source>
        <dbReference type="Proteomes" id="UP000799438"/>
    </source>
</evidence>
<feature type="domain" description="DUF7923" evidence="2">
    <location>
        <begin position="129"/>
        <end position="300"/>
    </location>
</feature>
<dbReference type="Proteomes" id="UP000799438">
    <property type="component" value="Unassembled WGS sequence"/>
</dbReference>
<accession>A0A6A6BBW9</accession>
<dbReference type="PANTHER" id="PTHR37543">
    <property type="entry name" value="CCCH ZINC FINGER DNA BINDING PROTEIN (AFU_ORTHOLOGUE AFUA_5G12760)"/>
    <property type="match status" value="1"/>
</dbReference>
<sequence length="301" mass="32806">MAEHAVAELPRLCKLRDALEEAYQEVGGYLGAQRSAFMDSIASLETEKAALRTEFDELKAAKEAVEAERHNLLEEFVALRASKESLEARVLGLQDANAKLVAENKLLDIIASVLERQPVPPTYLLTPTQDKDPFALVLVDGNSVPIRATDAPKKFYGGLLAATVLVNAMHALQPGCKIYVRVWADLGSLAAASGDAFTEEEAREFARGFTAFAHCDFVDVGNGTGRAGAKVREAFEANVGNLHCKQIFVADAKDGSACFLERYRFGREKEKISLLGPGELEPGREELGEDFGRVRCDEVFA</sequence>
<organism evidence="3 4">
    <name type="scientific">Aplosporella prunicola CBS 121167</name>
    <dbReference type="NCBI Taxonomy" id="1176127"/>
    <lineage>
        <taxon>Eukaryota</taxon>
        <taxon>Fungi</taxon>
        <taxon>Dikarya</taxon>
        <taxon>Ascomycota</taxon>
        <taxon>Pezizomycotina</taxon>
        <taxon>Dothideomycetes</taxon>
        <taxon>Dothideomycetes incertae sedis</taxon>
        <taxon>Botryosphaeriales</taxon>
        <taxon>Aplosporellaceae</taxon>
        <taxon>Aplosporella</taxon>
    </lineage>
</organism>
<dbReference type="OrthoDB" id="3512845at2759"/>
<protein>
    <recommendedName>
        <fullName evidence="2">DUF7923 domain-containing protein</fullName>
    </recommendedName>
</protein>
<keyword evidence="4" id="KW-1185">Reference proteome</keyword>